<organism evidence="1 2">
    <name type="scientific">Panagrolaimus sp. JU765</name>
    <dbReference type="NCBI Taxonomy" id="591449"/>
    <lineage>
        <taxon>Eukaryota</taxon>
        <taxon>Metazoa</taxon>
        <taxon>Ecdysozoa</taxon>
        <taxon>Nematoda</taxon>
        <taxon>Chromadorea</taxon>
        <taxon>Rhabditida</taxon>
        <taxon>Tylenchina</taxon>
        <taxon>Panagrolaimomorpha</taxon>
        <taxon>Panagrolaimoidea</taxon>
        <taxon>Panagrolaimidae</taxon>
        <taxon>Panagrolaimus</taxon>
    </lineage>
</organism>
<dbReference type="Proteomes" id="UP000887576">
    <property type="component" value="Unplaced"/>
</dbReference>
<sequence length="236" mass="26731">MKTNIITKLFSRFFRNHVHPLDEETPEDRRQILGNSFVEHHLTLDELIEVYYDSYIDKDNPEKSDGLSSFEAKKRLKDGGKNIIKIPKKDSNIKLFARQFLNKFWILLIGAALLCLVTYFFHVSHGVYDTLNLYCAGILIGIVLCMSILSYWQEKKAISVISDFDKLLPQTCCVIRDAVERSVKCEDLVVGDIVKIQSGQRIPAGIRLLQANGLKIESFAISGDNTPSTYTTEPAA</sequence>
<name>A0AC34QUH5_9BILA</name>
<protein>
    <submittedName>
        <fullName evidence="2">Cation-transporting P-type ATPase N-terminal domain-containing protein</fullName>
    </submittedName>
</protein>
<evidence type="ECO:0000313" key="2">
    <source>
        <dbReference type="WBParaSite" id="JU765_v2.g1961.t1"/>
    </source>
</evidence>
<proteinExistence type="predicted"/>
<accession>A0AC34QUH5</accession>
<evidence type="ECO:0000313" key="1">
    <source>
        <dbReference type="Proteomes" id="UP000887576"/>
    </source>
</evidence>
<reference evidence="2" key="1">
    <citation type="submission" date="2022-11" db="UniProtKB">
        <authorList>
            <consortium name="WormBaseParasite"/>
        </authorList>
    </citation>
    <scope>IDENTIFICATION</scope>
</reference>
<dbReference type="WBParaSite" id="JU765_v2.g1961.t1">
    <property type="protein sequence ID" value="JU765_v2.g1961.t1"/>
    <property type="gene ID" value="JU765_v2.g1961"/>
</dbReference>